<dbReference type="Proteomes" id="UP000648984">
    <property type="component" value="Unassembled WGS sequence"/>
</dbReference>
<feature type="domain" description="Chorismatase FkbO/Hyg5-like N-terminal" evidence="1">
    <location>
        <begin position="17"/>
        <end position="149"/>
    </location>
</feature>
<dbReference type="Pfam" id="PF21168">
    <property type="entry name" value="FkbO_Hyg5-like_N"/>
    <property type="match status" value="1"/>
</dbReference>
<dbReference type="EMBL" id="WTVQ01000025">
    <property type="protein sequence ID" value="NMG76072.1"/>
    <property type="molecule type" value="Genomic_DNA"/>
</dbReference>
<keyword evidence="3" id="KW-1185">Reference proteome</keyword>
<name>A0ABX1QCE9_9RHOO</name>
<organism evidence="2 3">
    <name type="scientific">Aromatoleum diolicum</name>
    <dbReference type="NCBI Taxonomy" id="75796"/>
    <lineage>
        <taxon>Bacteria</taxon>
        <taxon>Pseudomonadati</taxon>
        <taxon>Pseudomonadota</taxon>
        <taxon>Betaproteobacteria</taxon>
        <taxon>Rhodocyclales</taxon>
        <taxon>Rhodocyclaceae</taxon>
        <taxon>Aromatoleum</taxon>
    </lineage>
</organism>
<dbReference type="InterPro" id="IPR049368">
    <property type="entry name" value="FkbO_Hyg5-like_N"/>
</dbReference>
<dbReference type="Pfam" id="PF01042">
    <property type="entry name" value="Ribonuc_L-PSP"/>
    <property type="match status" value="1"/>
</dbReference>
<evidence type="ECO:0000313" key="2">
    <source>
        <dbReference type="EMBL" id="NMG76072.1"/>
    </source>
</evidence>
<comment type="caution">
    <text evidence="2">The sequence shown here is derived from an EMBL/GenBank/DDBJ whole genome shotgun (WGS) entry which is preliminary data.</text>
</comment>
<gene>
    <name evidence="2" type="ORF">GPA25_14985</name>
</gene>
<reference evidence="2 3" key="1">
    <citation type="submission" date="2019-12" db="EMBL/GenBank/DDBJ databases">
        <title>Comparative genomics gives insights into the taxonomy of the Azoarcus-Aromatoleum group and reveals separate origins of nif in the plant-associated Azoarcus and non-plant-associated Aromatoleum sub-groups.</title>
        <authorList>
            <person name="Lafos M."/>
            <person name="Maluk M."/>
            <person name="Batista M."/>
            <person name="Junghare M."/>
            <person name="Carmona M."/>
            <person name="Faoro H."/>
            <person name="Cruz L.M."/>
            <person name="Battistoni F."/>
            <person name="De Souza E."/>
            <person name="Pedrosa F."/>
            <person name="Chen W.-M."/>
            <person name="Poole P.S."/>
            <person name="Dixon R.A."/>
            <person name="James E.K."/>
        </authorList>
    </citation>
    <scope>NUCLEOTIDE SEQUENCE [LARGE SCALE GENOMIC DNA]</scope>
    <source>
        <strain evidence="2 3">22Lin</strain>
    </source>
</reference>
<evidence type="ECO:0000313" key="3">
    <source>
        <dbReference type="Proteomes" id="UP000648984"/>
    </source>
</evidence>
<dbReference type="InterPro" id="IPR006175">
    <property type="entry name" value="YjgF/YER057c/UK114"/>
</dbReference>
<dbReference type="CDD" id="cd06153">
    <property type="entry name" value="YjgF_YER057c_UK114_like_5"/>
    <property type="match status" value="1"/>
</dbReference>
<proteinExistence type="predicted"/>
<dbReference type="Gene3D" id="3.30.1330.40">
    <property type="entry name" value="RutC-like"/>
    <property type="match status" value="1"/>
</dbReference>
<sequence>MVNVVTPELAGRGEICEVWRAKGRLVDGTHGPIRYRRNDSMIFGCVEIGEDGRSGAGDGDATSGLHKVTDAAYRHLFALIDEMGYPGLFRAWNYFPEINAEADGSERYWQFNAGRQDAFTGSGRSTKGNVPAACALGSVAGPFVLYFLALREAPLAIENPRQICAYHYPQRYGPRSPTFARANLALSHEPPVLFVSGTASIVGHQTLHPGDVVAQTAESLRNIEAVLSEARRVAPQAGLQLEDLAYKIYVRNPADFDAVRATFRQHVASDVPALFLQADVCRADLLVEIEASGGHALEME</sequence>
<protein>
    <recommendedName>
        <fullName evidence="1">Chorismatase FkbO/Hyg5-like N-terminal domain-containing protein</fullName>
    </recommendedName>
</protein>
<dbReference type="SUPFAM" id="SSF55298">
    <property type="entry name" value="YjgF-like"/>
    <property type="match status" value="1"/>
</dbReference>
<accession>A0ABX1QCE9</accession>
<evidence type="ECO:0000259" key="1">
    <source>
        <dbReference type="Pfam" id="PF21168"/>
    </source>
</evidence>
<dbReference type="InterPro" id="IPR035959">
    <property type="entry name" value="RutC-like_sf"/>
</dbReference>